<keyword evidence="2" id="KW-0812">Transmembrane</keyword>
<dbReference type="Proteomes" id="UP001228113">
    <property type="component" value="Chromosome"/>
</dbReference>
<feature type="transmembrane region" description="Helical" evidence="2">
    <location>
        <begin position="80"/>
        <end position="102"/>
    </location>
</feature>
<evidence type="ECO:0000313" key="4">
    <source>
        <dbReference type="EMBL" id="BDU76121.1"/>
    </source>
</evidence>
<sequence>MRQEMIIPSLRQRLTDRASVGLLLLVGGMFCLFRVMLGPSHLSAAELVTPFLMLFAQLVLAPIPWQWTGDDAPMASVGRGFLQSLVFGLLWVGLLVTLLHLLSMERPPDVGPPPGLDLPPPGGPHGPGPGGRPFPALGLGVLNLAASIIFGWLFAGREATRLRELRTAGLLRQARSQALQGQLEPHVLYNALNSLSELVHEDPAAAEEMIARLADLYRMLTRHGEVELLPLAKERQLVEAYLAMESMRLGPRLRVRWAWPAWADDLRLPPLLLQPLAENAIKHGISPCDTGGELELGVVREGARVALFAANTGLPLAPGAKEGVGLGNLRERLELRRELDASLTLGQEGDRTVARVSMKEKP</sequence>
<evidence type="ECO:0000259" key="3">
    <source>
        <dbReference type="Pfam" id="PF06580"/>
    </source>
</evidence>
<dbReference type="InterPro" id="IPR036890">
    <property type="entry name" value="HATPase_C_sf"/>
</dbReference>
<dbReference type="KEGG" id="msea:METESE_10790"/>
<dbReference type="Gene3D" id="3.30.565.10">
    <property type="entry name" value="Histidine kinase-like ATPase, C-terminal domain"/>
    <property type="match status" value="1"/>
</dbReference>
<evidence type="ECO:0000256" key="1">
    <source>
        <dbReference type="SAM" id="MobiDB-lite"/>
    </source>
</evidence>
<keyword evidence="5" id="KW-1185">Reference proteome</keyword>
<dbReference type="RefSeq" id="WP_243334647.1">
    <property type="nucleotide sequence ID" value="NZ_AP027081.1"/>
</dbReference>
<proteinExistence type="predicted"/>
<reference evidence="4" key="1">
    <citation type="journal article" date="2023" name="Int. J. Syst. Evol. Microbiol.">
        <title>Mesoterricola silvestris gen. nov., sp. nov., Mesoterricola sediminis sp. nov., Geothrix oryzae sp. nov., Geothrix edaphica sp. nov., Geothrix rubra sp. nov., and Geothrix limicola sp. nov., six novel members of Acidobacteriota isolated from soils.</title>
        <authorList>
            <person name="Itoh H."/>
            <person name="Sugisawa Y."/>
            <person name="Mise K."/>
            <person name="Xu Z."/>
            <person name="Kuniyasu M."/>
            <person name="Ushijima N."/>
            <person name="Kawano K."/>
            <person name="Kobayashi E."/>
            <person name="Shiratori Y."/>
            <person name="Masuda Y."/>
            <person name="Senoo K."/>
        </authorList>
    </citation>
    <scope>NUCLEOTIDE SEQUENCE</scope>
    <source>
        <strain evidence="4">W786</strain>
    </source>
</reference>
<dbReference type="EMBL" id="AP027081">
    <property type="protein sequence ID" value="BDU76121.1"/>
    <property type="molecule type" value="Genomic_DNA"/>
</dbReference>
<accession>A0AA48GN36</accession>
<evidence type="ECO:0000256" key="2">
    <source>
        <dbReference type="SAM" id="Phobius"/>
    </source>
</evidence>
<dbReference type="GO" id="GO:0000155">
    <property type="term" value="F:phosphorelay sensor kinase activity"/>
    <property type="evidence" value="ECO:0007669"/>
    <property type="project" value="InterPro"/>
</dbReference>
<dbReference type="AlphaFoldDB" id="A0AA48GN36"/>
<protein>
    <recommendedName>
        <fullName evidence="3">Signal transduction histidine kinase internal region domain-containing protein</fullName>
    </recommendedName>
</protein>
<dbReference type="SUPFAM" id="SSF55874">
    <property type="entry name" value="ATPase domain of HSP90 chaperone/DNA topoisomerase II/histidine kinase"/>
    <property type="match status" value="1"/>
</dbReference>
<feature type="transmembrane region" description="Helical" evidence="2">
    <location>
        <begin position="134"/>
        <end position="155"/>
    </location>
</feature>
<dbReference type="PANTHER" id="PTHR34220:SF7">
    <property type="entry name" value="SENSOR HISTIDINE KINASE YPDA"/>
    <property type="match status" value="1"/>
</dbReference>
<gene>
    <name evidence="4" type="ORF">METESE_10790</name>
</gene>
<dbReference type="InterPro" id="IPR050640">
    <property type="entry name" value="Bact_2-comp_sensor_kinase"/>
</dbReference>
<dbReference type="InterPro" id="IPR010559">
    <property type="entry name" value="Sig_transdc_His_kin_internal"/>
</dbReference>
<evidence type="ECO:0000313" key="5">
    <source>
        <dbReference type="Proteomes" id="UP001228113"/>
    </source>
</evidence>
<dbReference type="Pfam" id="PF06580">
    <property type="entry name" value="His_kinase"/>
    <property type="match status" value="1"/>
</dbReference>
<feature type="transmembrane region" description="Helical" evidence="2">
    <location>
        <begin position="20"/>
        <end position="37"/>
    </location>
</feature>
<name>A0AA48GN36_9BACT</name>
<dbReference type="PANTHER" id="PTHR34220">
    <property type="entry name" value="SENSOR HISTIDINE KINASE YPDA"/>
    <property type="match status" value="1"/>
</dbReference>
<keyword evidence="2" id="KW-0472">Membrane</keyword>
<keyword evidence="2" id="KW-1133">Transmembrane helix</keyword>
<feature type="region of interest" description="Disordered" evidence="1">
    <location>
        <begin position="111"/>
        <end position="131"/>
    </location>
</feature>
<organism evidence="4 5">
    <name type="scientific">Mesoterricola sediminis</name>
    <dbReference type="NCBI Taxonomy" id="2927980"/>
    <lineage>
        <taxon>Bacteria</taxon>
        <taxon>Pseudomonadati</taxon>
        <taxon>Acidobacteriota</taxon>
        <taxon>Holophagae</taxon>
        <taxon>Holophagales</taxon>
        <taxon>Holophagaceae</taxon>
        <taxon>Mesoterricola</taxon>
    </lineage>
</organism>
<feature type="transmembrane region" description="Helical" evidence="2">
    <location>
        <begin position="49"/>
        <end position="68"/>
    </location>
</feature>
<dbReference type="GO" id="GO:0016020">
    <property type="term" value="C:membrane"/>
    <property type="evidence" value="ECO:0007669"/>
    <property type="project" value="InterPro"/>
</dbReference>
<feature type="domain" description="Signal transduction histidine kinase internal region" evidence="3">
    <location>
        <begin position="175"/>
        <end position="253"/>
    </location>
</feature>